<evidence type="ECO:0000259" key="4">
    <source>
        <dbReference type="PROSITE" id="PS50158"/>
    </source>
</evidence>
<dbReference type="OrthoDB" id="2527451at2759"/>
<dbReference type="Gene3D" id="4.10.60.10">
    <property type="entry name" value="Zinc finger, CCHC-type"/>
    <property type="match status" value="5"/>
</dbReference>
<feature type="compositionally biased region" description="Polar residues" evidence="3">
    <location>
        <begin position="17"/>
        <end position="26"/>
    </location>
</feature>
<feature type="domain" description="CCHC-type" evidence="4">
    <location>
        <begin position="206"/>
        <end position="222"/>
    </location>
</feature>
<sequence>MFPSIVTRQFARRAASQSFNNNTTNRITRKPSFGLTSSYRQPKSALTETSPSNNIKPERTSTSAKMYGAPARSSSCFKCGQQAGHLSRDCPQPKNKACYTCGQEGHISSACPSGPAAGGFGGAAGAGAAGGECYRCGKPGHIARMCPESGAQGFQGQGGYGGGYANFGGKSCYTCGGVGHISRECPSGGNNRQFGGRQGGFGGVKKCYNCGQEGHISRECPQEQGRTCYSCGQAGHIASACPGANGDAAAAPAPAADEPAQA</sequence>
<dbReference type="STRING" id="1296120.A0A1B9GTA7"/>
<feature type="region of interest" description="Disordered" evidence="3">
    <location>
        <begin position="17"/>
        <end position="62"/>
    </location>
</feature>
<keyword evidence="2" id="KW-0862">Zinc</keyword>
<dbReference type="Pfam" id="PF00098">
    <property type="entry name" value="zf-CCHC"/>
    <property type="match status" value="6"/>
</dbReference>
<dbReference type="Proteomes" id="UP000092666">
    <property type="component" value="Unassembled WGS sequence"/>
</dbReference>
<gene>
    <name evidence="5" type="ORF">I316_03816</name>
</gene>
<feature type="compositionally biased region" description="Polar residues" evidence="3">
    <location>
        <begin position="34"/>
        <end position="62"/>
    </location>
</feature>
<name>A0A1B9GTA7_9TREE</name>
<dbReference type="InterPro" id="IPR051714">
    <property type="entry name" value="Znf_CCHC_NABP"/>
</dbReference>
<keyword evidence="2" id="KW-0479">Metal-binding</keyword>
<evidence type="ECO:0000256" key="1">
    <source>
        <dbReference type="ARBA" id="ARBA00022664"/>
    </source>
</evidence>
<dbReference type="GO" id="GO:0003676">
    <property type="term" value="F:nucleic acid binding"/>
    <property type="evidence" value="ECO:0007669"/>
    <property type="project" value="InterPro"/>
</dbReference>
<organism evidence="5 6">
    <name type="scientific">Kwoniella heveanensis BCC8398</name>
    <dbReference type="NCBI Taxonomy" id="1296120"/>
    <lineage>
        <taxon>Eukaryota</taxon>
        <taxon>Fungi</taxon>
        <taxon>Dikarya</taxon>
        <taxon>Basidiomycota</taxon>
        <taxon>Agaricomycotina</taxon>
        <taxon>Tremellomycetes</taxon>
        <taxon>Tremellales</taxon>
        <taxon>Cryptococcaceae</taxon>
        <taxon>Kwoniella</taxon>
    </lineage>
</organism>
<dbReference type="InterPro" id="IPR036875">
    <property type="entry name" value="Znf_CCHC_sf"/>
</dbReference>
<reference evidence="5 6" key="1">
    <citation type="submission" date="2013-07" db="EMBL/GenBank/DDBJ databases">
        <title>The Genome Sequence of Cryptococcus heveanensis BCC8398.</title>
        <authorList>
            <consortium name="The Broad Institute Genome Sequencing Platform"/>
            <person name="Cuomo C."/>
            <person name="Litvintseva A."/>
            <person name="Chen Y."/>
            <person name="Heitman J."/>
            <person name="Sun S."/>
            <person name="Springer D."/>
            <person name="Dromer F."/>
            <person name="Young S.K."/>
            <person name="Zeng Q."/>
            <person name="Gargeya S."/>
            <person name="Fitzgerald M."/>
            <person name="Abouelleil A."/>
            <person name="Alvarado L."/>
            <person name="Berlin A.M."/>
            <person name="Chapman S.B."/>
            <person name="Dewar J."/>
            <person name="Goldberg J."/>
            <person name="Griggs A."/>
            <person name="Gujja S."/>
            <person name="Hansen M."/>
            <person name="Howarth C."/>
            <person name="Imamovic A."/>
            <person name="Larimer J."/>
            <person name="McCowan C."/>
            <person name="Murphy C."/>
            <person name="Pearson M."/>
            <person name="Priest M."/>
            <person name="Roberts A."/>
            <person name="Saif S."/>
            <person name="Shea T."/>
            <person name="Sykes S."/>
            <person name="Wortman J."/>
            <person name="Nusbaum C."/>
            <person name="Birren B."/>
        </authorList>
    </citation>
    <scope>NUCLEOTIDE SEQUENCE [LARGE SCALE GENOMIC DNA]</scope>
    <source>
        <strain evidence="5 6">BCC8398</strain>
    </source>
</reference>
<evidence type="ECO:0000313" key="6">
    <source>
        <dbReference type="Proteomes" id="UP000092666"/>
    </source>
</evidence>
<evidence type="ECO:0000256" key="3">
    <source>
        <dbReference type="SAM" id="MobiDB-lite"/>
    </source>
</evidence>
<dbReference type="InterPro" id="IPR001878">
    <property type="entry name" value="Znf_CCHC"/>
</dbReference>
<feature type="domain" description="CCHC-type" evidence="4">
    <location>
        <begin position="172"/>
        <end position="187"/>
    </location>
</feature>
<dbReference type="SUPFAM" id="SSF57756">
    <property type="entry name" value="Retrovirus zinc finger-like domains"/>
    <property type="match status" value="3"/>
</dbReference>
<reference evidence="6" key="2">
    <citation type="submission" date="2013-12" db="EMBL/GenBank/DDBJ databases">
        <title>Evolution of pathogenesis and genome organization in the Tremellales.</title>
        <authorList>
            <person name="Cuomo C."/>
            <person name="Litvintseva A."/>
            <person name="Heitman J."/>
            <person name="Chen Y."/>
            <person name="Sun S."/>
            <person name="Springer D."/>
            <person name="Dromer F."/>
            <person name="Young S."/>
            <person name="Zeng Q."/>
            <person name="Chapman S."/>
            <person name="Gujja S."/>
            <person name="Saif S."/>
            <person name="Birren B."/>
        </authorList>
    </citation>
    <scope>NUCLEOTIDE SEQUENCE [LARGE SCALE GENOMIC DNA]</scope>
    <source>
        <strain evidence="6">BCC8398</strain>
    </source>
</reference>
<dbReference type="AlphaFoldDB" id="A0A1B9GTA7"/>
<feature type="domain" description="CCHC-type" evidence="4">
    <location>
        <begin position="133"/>
        <end position="148"/>
    </location>
</feature>
<evidence type="ECO:0000256" key="2">
    <source>
        <dbReference type="PROSITE-ProRule" id="PRU00047"/>
    </source>
</evidence>
<dbReference type="PROSITE" id="PS50158">
    <property type="entry name" value="ZF_CCHC"/>
    <property type="match status" value="5"/>
</dbReference>
<keyword evidence="2" id="KW-0863">Zinc-finger</keyword>
<keyword evidence="6" id="KW-1185">Reference proteome</keyword>
<protein>
    <submittedName>
        <fullName evidence="5">Cellular nucleic acid-binding protein</fullName>
    </submittedName>
</protein>
<proteinExistence type="predicted"/>
<dbReference type="EMBL" id="KV700125">
    <property type="protein sequence ID" value="OCF34302.1"/>
    <property type="molecule type" value="Genomic_DNA"/>
</dbReference>
<dbReference type="GO" id="GO:0008270">
    <property type="term" value="F:zinc ion binding"/>
    <property type="evidence" value="ECO:0007669"/>
    <property type="project" value="UniProtKB-KW"/>
</dbReference>
<dbReference type="PANTHER" id="PTHR23002">
    <property type="entry name" value="ZINC FINGER CCHC DOMAIN CONTAINING PROTEIN"/>
    <property type="match status" value="1"/>
</dbReference>
<evidence type="ECO:0000313" key="5">
    <source>
        <dbReference type="EMBL" id="OCF34302.1"/>
    </source>
</evidence>
<feature type="domain" description="CCHC-type" evidence="4">
    <location>
        <begin position="98"/>
        <end position="113"/>
    </location>
</feature>
<dbReference type="SMART" id="SM00343">
    <property type="entry name" value="ZnF_C2HC"/>
    <property type="match status" value="6"/>
</dbReference>
<dbReference type="GO" id="GO:0006397">
    <property type="term" value="P:mRNA processing"/>
    <property type="evidence" value="ECO:0007669"/>
    <property type="project" value="UniProtKB-KW"/>
</dbReference>
<keyword evidence="1" id="KW-0507">mRNA processing</keyword>
<feature type="domain" description="CCHC-type" evidence="4">
    <location>
        <begin position="228"/>
        <end position="242"/>
    </location>
</feature>
<accession>A0A1B9GTA7</accession>